<dbReference type="InterPro" id="IPR036249">
    <property type="entry name" value="Thioredoxin-like_sf"/>
</dbReference>
<feature type="domain" description="Thioredoxin" evidence="1">
    <location>
        <begin position="14"/>
        <end position="103"/>
    </location>
</feature>
<evidence type="ECO:0000313" key="2">
    <source>
        <dbReference type="EMBL" id="CAH0682456.1"/>
    </source>
</evidence>
<evidence type="ECO:0000259" key="1">
    <source>
        <dbReference type="Pfam" id="PF00085"/>
    </source>
</evidence>
<dbReference type="SUPFAM" id="SSF52833">
    <property type="entry name" value="Thioredoxin-like"/>
    <property type="match status" value="1"/>
</dbReference>
<accession>A0ABN8EB65</accession>
<dbReference type="Proteomes" id="UP001153292">
    <property type="component" value="Chromosome 19"/>
</dbReference>
<dbReference type="PANTHER" id="PTHR46135">
    <property type="entry name" value="NME/NM23 FAMILY MEMBER 8"/>
    <property type="match status" value="1"/>
</dbReference>
<dbReference type="PANTHER" id="PTHR46135:SF3">
    <property type="entry name" value="NME_NM23 FAMILY MEMBER 8"/>
    <property type="match status" value="1"/>
</dbReference>
<name>A0ABN8EB65_CHISP</name>
<dbReference type="EMBL" id="OU963912">
    <property type="protein sequence ID" value="CAH0682456.1"/>
    <property type="molecule type" value="Genomic_DNA"/>
</dbReference>
<proteinExistence type="predicted"/>
<sequence length="275" mass="31819">MARKGQVSIQENIETNEEFIHYLKTHSNKLICMEVYSEFCGPCLATANAIRKGKLEIGQDNIAMARALADNIEALERFKGKSEPAFLFIVNGMLSRAMFGANGIELCRIIEEELHLMQKEKDTGIARPKREIAEMLPEEAAKMEEIFKVEEESREQMERLRVLTLSARKWRVNERMARHLRRLNFILFWPHCHKAHYDLYEKWDMLNLSVAAKEVLQLTEDGAKEALYMSDVLPNEACLHSLLNGEVLVVLFKMLDSDTRDFVKRRTRREGALCS</sequence>
<dbReference type="InterPro" id="IPR013766">
    <property type="entry name" value="Thioredoxin_domain"/>
</dbReference>
<reference evidence="2" key="1">
    <citation type="submission" date="2021-12" db="EMBL/GenBank/DDBJ databases">
        <authorList>
            <person name="King R."/>
        </authorList>
    </citation>
    <scope>NUCLEOTIDE SEQUENCE</scope>
</reference>
<organism evidence="2 3">
    <name type="scientific">Chilo suppressalis</name>
    <name type="common">Asiatic rice borer moth</name>
    <dbReference type="NCBI Taxonomy" id="168631"/>
    <lineage>
        <taxon>Eukaryota</taxon>
        <taxon>Metazoa</taxon>
        <taxon>Ecdysozoa</taxon>
        <taxon>Arthropoda</taxon>
        <taxon>Hexapoda</taxon>
        <taxon>Insecta</taxon>
        <taxon>Pterygota</taxon>
        <taxon>Neoptera</taxon>
        <taxon>Endopterygota</taxon>
        <taxon>Lepidoptera</taxon>
        <taxon>Glossata</taxon>
        <taxon>Ditrysia</taxon>
        <taxon>Pyraloidea</taxon>
        <taxon>Crambidae</taxon>
        <taxon>Crambinae</taxon>
        <taxon>Chilo</taxon>
    </lineage>
</organism>
<protein>
    <recommendedName>
        <fullName evidence="1">Thioredoxin domain-containing protein</fullName>
    </recommendedName>
</protein>
<keyword evidence="3" id="KW-1185">Reference proteome</keyword>
<dbReference type="Pfam" id="PF00085">
    <property type="entry name" value="Thioredoxin"/>
    <property type="match status" value="1"/>
</dbReference>
<gene>
    <name evidence="2" type="ORF">CHILSU_LOCUS4686</name>
</gene>
<evidence type="ECO:0000313" key="3">
    <source>
        <dbReference type="Proteomes" id="UP001153292"/>
    </source>
</evidence>
<dbReference type="InterPro" id="IPR051766">
    <property type="entry name" value="TXND_domain-containing"/>
</dbReference>
<dbReference type="Gene3D" id="3.40.30.10">
    <property type="entry name" value="Glutaredoxin"/>
    <property type="match status" value="1"/>
</dbReference>